<reference evidence="3 4" key="1">
    <citation type="submission" date="2017-08" db="EMBL/GenBank/DDBJ databases">
        <title>Infants hospitalized years apart are colonized by the same room-sourced microbial strains.</title>
        <authorList>
            <person name="Brooks B."/>
            <person name="Olm M.R."/>
            <person name="Firek B.A."/>
            <person name="Baker R."/>
            <person name="Thomas B.C."/>
            <person name="Morowitz M.J."/>
            <person name="Banfield J.F."/>
        </authorList>
    </citation>
    <scope>NUCLEOTIDE SEQUENCE [LARGE SCALE GENOMIC DNA]</scope>
    <source>
        <strain evidence="3">S2_005_002_R2_29</strain>
    </source>
</reference>
<comment type="caution">
    <text evidence="3">The sequence shown here is derived from an EMBL/GenBank/DDBJ whole genome shotgun (WGS) entry which is preliminary data.</text>
</comment>
<accession>A0A2W5N3J5</accession>
<proteinExistence type="predicted"/>
<gene>
    <name evidence="3" type="ORF">DI551_03055</name>
</gene>
<name>A0A2W5N3J5_9BACT</name>
<dbReference type="PANTHER" id="PTHR30160">
    <property type="entry name" value="TETRAACYLDISACCHARIDE 4'-KINASE-RELATED"/>
    <property type="match status" value="1"/>
</dbReference>
<protein>
    <submittedName>
        <fullName evidence="3">Glycosyltransferase 9 family protein</fullName>
    </submittedName>
</protein>
<dbReference type="Pfam" id="PF01075">
    <property type="entry name" value="Glyco_transf_9"/>
    <property type="match status" value="1"/>
</dbReference>
<dbReference type="InterPro" id="IPR002201">
    <property type="entry name" value="Glyco_trans_9"/>
</dbReference>
<evidence type="ECO:0000256" key="2">
    <source>
        <dbReference type="ARBA" id="ARBA00022679"/>
    </source>
</evidence>
<dbReference type="SUPFAM" id="SSF53756">
    <property type="entry name" value="UDP-Glycosyltransferase/glycogen phosphorylase"/>
    <property type="match status" value="1"/>
</dbReference>
<dbReference type="GO" id="GO:0009244">
    <property type="term" value="P:lipopolysaccharide core region biosynthetic process"/>
    <property type="evidence" value="ECO:0007669"/>
    <property type="project" value="TreeGrafter"/>
</dbReference>
<dbReference type="CDD" id="cd03789">
    <property type="entry name" value="GT9_LPS_heptosyltransferase"/>
    <property type="match status" value="1"/>
</dbReference>
<dbReference type="AlphaFoldDB" id="A0A2W5N3J5"/>
<dbReference type="Gene3D" id="3.40.50.2000">
    <property type="entry name" value="Glycogen Phosphorylase B"/>
    <property type="match status" value="2"/>
</dbReference>
<dbReference type="EMBL" id="QFQB01000011">
    <property type="protein sequence ID" value="PZQ47664.1"/>
    <property type="molecule type" value="Genomic_DNA"/>
</dbReference>
<evidence type="ECO:0000313" key="4">
    <source>
        <dbReference type="Proteomes" id="UP000249417"/>
    </source>
</evidence>
<dbReference type="InterPro" id="IPR051199">
    <property type="entry name" value="LPS_LOS_Heptosyltrfase"/>
</dbReference>
<keyword evidence="2 3" id="KW-0808">Transferase</keyword>
<evidence type="ECO:0000313" key="3">
    <source>
        <dbReference type="EMBL" id="PZQ47664.1"/>
    </source>
</evidence>
<organism evidence="3 4">
    <name type="scientific">Micavibrio aeruginosavorus</name>
    <dbReference type="NCBI Taxonomy" id="349221"/>
    <lineage>
        <taxon>Bacteria</taxon>
        <taxon>Pseudomonadati</taxon>
        <taxon>Bdellovibrionota</taxon>
        <taxon>Bdellovibrionia</taxon>
        <taxon>Bdellovibrionales</taxon>
        <taxon>Pseudobdellovibrionaceae</taxon>
        <taxon>Micavibrio</taxon>
    </lineage>
</organism>
<keyword evidence="1" id="KW-0328">Glycosyltransferase</keyword>
<evidence type="ECO:0000256" key="1">
    <source>
        <dbReference type="ARBA" id="ARBA00022676"/>
    </source>
</evidence>
<dbReference type="Proteomes" id="UP000249417">
    <property type="component" value="Unassembled WGS sequence"/>
</dbReference>
<dbReference type="GO" id="GO:0005829">
    <property type="term" value="C:cytosol"/>
    <property type="evidence" value="ECO:0007669"/>
    <property type="project" value="TreeGrafter"/>
</dbReference>
<dbReference type="GO" id="GO:0008713">
    <property type="term" value="F:ADP-heptose-lipopolysaccharide heptosyltransferase activity"/>
    <property type="evidence" value="ECO:0007669"/>
    <property type="project" value="TreeGrafter"/>
</dbReference>
<sequence length="309" mass="34002">MNTPKPRNILVIKLGALGDFIQALGPMRAIRKHHPHDRLVLLTTAPFESLAEQSGYFDDILLDRRPKWHDLSGWIRLRRQFNFWNFARVYDLQNNDRTALYLKLFSPKPEWVGAAKGASHRNASPDRNKGLAFYGHVQTLGIGGVDNVNIDMLDWMSGKAVIEGLKKPYVLIVPGSAANRPEKRWPANYYGALSNSLLQHGYQPVLLGGPSEADVIATILKEAPDSFDLSGKTSLEDLASLARGAKGAIGNDTGPMHIIGPTGCKTIVLFSGASMPHRHSPLGSNIVTLQENDLKDLLPEKVLAAFLDQ</sequence>